<dbReference type="CDD" id="cd07505">
    <property type="entry name" value="HAD_BPGM-like"/>
    <property type="match status" value="1"/>
</dbReference>
<proteinExistence type="predicted"/>
<keyword evidence="1" id="KW-0378">Hydrolase</keyword>
<dbReference type="SFLD" id="SFLDS00003">
    <property type="entry name" value="Haloacid_Dehalogenase"/>
    <property type="match status" value="1"/>
</dbReference>
<dbReference type="Gene3D" id="1.10.150.240">
    <property type="entry name" value="Putative phosphatase, domain 2"/>
    <property type="match status" value="1"/>
</dbReference>
<dbReference type="NCBIfam" id="TIGR01509">
    <property type="entry name" value="HAD-SF-IA-v3"/>
    <property type="match status" value="1"/>
</dbReference>
<sequence>MAGVIFDLDGVLADSEQLWDRIRREVTTGSGGHWAEGATEAMIGMSTPEWSRYLVEELGADLTPEQAADTVIDRMAERYATDPPVLPHAEEAVRAVAADYPTAIASSAPPRIILAFLEITGLVDVVRGTVSSEQVGAGKPAPDVYLEAARRIGVPAAECAAVEDSANGIRAAAAAGATVFAIPNPHFPPAQDALDRSHRVLGEVREVPDAVRALAAS</sequence>
<comment type="caution">
    <text evidence="1">The sequence shown here is derived from an EMBL/GenBank/DDBJ whole genome shotgun (WGS) entry which is preliminary data.</text>
</comment>
<name>A0ABV4CNP6_9PSEU</name>
<dbReference type="GO" id="GO:0016787">
    <property type="term" value="F:hydrolase activity"/>
    <property type="evidence" value="ECO:0007669"/>
    <property type="project" value="UniProtKB-KW"/>
</dbReference>
<organism evidence="1 2">
    <name type="scientific">Saccharopolyspora cebuensis</name>
    <dbReference type="NCBI Taxonomy" id="418759"/>
    <lineage>
        <taxon>Bacteria</taxon>
        <taxon>Bacillati</taxon>
        <taxon>Actinomycetota</taxon>
        <taxon>Actinomycetes</taxon>
        <taxon>Pseudonocardiales</taxon>
        <taxon>Pseudonocardiaceae</taxon>
        <taxon>Saccharopolyspora</taxon>
    </lineage>
</organism>
<dbReference type="PANTHER" id="PTHR18901">
    <property type="entry name" value="2-DEOXYGLUCOSE-6-PHOSPHATE PHOSPHATASE 2"/>
    <property type="match status" value="1"/>
</dbReference>
<dbReference type="InterPro" id="IPR036412">
    <property type="entry name" value="HAD-like_sf"/>
</dbReference>
<accession>A0ABV4CNP6</accession>
<dbReference type="SFLD" id="SFLDG01129">
    <property type="entry name" value="C1.5:_HAD__Beta-PGM__Phosphata"/>
    <property type="match status" value="1"/>
</dbReference>
<dbReference type="PANTHER" id="PTHR18901:SF38">
    <property type="entry name" value="PSEUDOURIDINE-5'-PHOSPHATASE"/>
    <property type="match status" value="1"/>
</dbReference>
<dbReference type="Gene3D" id="3.40.50.1000">
    <property type="entry name" value="HAD superfamily/HAD-like"/>
    <property type="match status" value="1"/>
</dbReference>
<keyword evidence="2" id="KW-1185">Reference proteome</keyword>
<dbReference type="PRINTS" id="PR00413">
    <property type="entry name" value="HADHALOGNASE"/>
</dbReference>
<dbReference type="RefSeq" id="WP_345366839.1">
    <property type="nucleotide sequence ID" value="NZ_BAABII010000016.1"/>
</dbReference>
<dbReference type="InterPro" id="IPR006439">
    <property type="entry name" value="HAD-SF_hydro_IA"/>
</dbReference>
<protein>
    <submittedName>
        <fullName evidence="1">HAD family hydrolase</fullName>
    </submittedName>
</protein>
<evidence type="ECO:0000313" key="2">
    <source>
        <dbReference type="Proteomes" id="UP001564626"/>
    </source>
</evidence>
<evidence type="ECO:0000313" key="1">
    <source>
        <dbReference type="EMBL" id="MEY8041426.1"/>
    </source>
</evidence>
<dbReference type="Pfam" id="PF00702">
    <property type="entry name" value="Hydrolase"/>
    <property type="match status" value="1"/>
</dbReference>
<dbReference type="SUPFAM" id="SSF56784">
    <property type="entry name" value="HAD-like"/>
    <property type="match status" value="1"/>
</dbReference>
<dbReference type="InterPro" id="IPR023198">
    <property type="entry name" value="PGP-like_dom2"/>
</dbReference>
<gene>
    <name evidence="1" type="ORF">AB8O55_18635</name>
</gene>
<dbReference type="InterPro" id="IPR023214">
    <property type="entry name" value="HAD_sf"/>
</dbReference>
<reference evidence="1 2" key="1">
    <citation type="submission" date="2024-08" db="EMBL/GenBank/DDBJ databases">
        <title>Genome mining of Saccharopolyspora cebuensis PGLac3 from Nigerian medicinal plant.</title>
        <authorList>
            <person name="Ezeobiora C.E."/>
            <person name="Igbokwe N.H."/>
            <person name="Amin D.H."/>
            <person name="Mendie U.E."/>
        </authorList>
    </citation>
    <scope>NUCLEOTIDE SEQUENCE [LARGE SCALE GENOMIC DNA]</scope>
    <source>
        <strain evidence="1 2">PGLac3</strain>
    </source>
</reference>
<dbReference type="Proteomes" id="UP001564626">
    <property type="component" value="Unassembled WGS sequence"/>
</dbReference>
<dbReference type="EMBL" id="JBGEHV010000036">
    <property type="protein sequence ID" value="MEY8041426.1"/>
    <property type="molecule type" value="Genomic_DNA"/>
</dbReference>